<protein>
    <recommendedName>
        <fullName evidence="5">PASTA domain-containing protein</fullName>
    </recommendedName>
</protein>
<feature type="region of interest" description="Disordered" evidence="1">
    <location>
        <begin position="283"/>
        <end position="307"/>
    </location>
</feature>
<evidence type="ECO:0000256" key="1">
    <source>
        <dbReference type="SAM" id="MobiDB-lite"/>
    </source>
</evidence>
<dbReference type="RefSeq" id="WP_378253576.1">
    <property type="nucleotide sequence ID" value="NZ_JBHSIT010000002.1"/>
</dbReference>
<gene>
    <name evidence="3" type="ORF">ACFPCY_10005</name>
</gene>
<accession>A0ABV9TU59</accession>
<comment type="caution">
    <text evidence="3">The sequence shown here is derived from an EMBL/GenBank/DDBJ whole genome shotgun (WGS) entry which is preliminary data.</text>
</comment>
<proteinExistence type="predicted"/>
<keyword evidence="2" id="KW-0812">Transmembrane</keyword>
<evidence type="ECO:0008006" key="5">
    <source>
        <dbReference type="Google" id="ProtNLM"/>
    </source>
</evidence>
<keyword evidence="4" id="KW-1185">Reference proteome</keyword>
<organism evidence="3 4">
    <name type="scientific">Actinomadura gamaensis</name>
    <dbReference type="NCBI Taxonomy" id="1763541"/>
    <lineage>
        <taxon>Bacteria</taxon>
        <taxon>Bacillati</taxon>
        <taxon>Actinomycetota</taxon>
        <taxon>Actinomycetes</taxon>
        <taxon>Streptosporangiales</taxon>
        <taxon>Thermomonosporaceae</taxon>
        <taxon>Actinomadura</taxon>
    </lineage>
</organism>
<dbReference type="EMBL" id="JBHSIT010000002">
    <property type="protein sequence ID" value="MFC4907653.1"/>
    <property type="molecule type" value="Genomic_DNA"/>
</dbReference>
<keyword evidence="2" id="KW-1133">Transmembrane helix</keyword>
<name>A0ABV9TU59_9ACTN</name>
<evidence type="ECO:0000313" key="4">
    <source>
        <dbReference type="Proteomes" id="UP001595872"/>
    </source>
</evidence>
<sequence length="307" mass="32429">MNHDELIERLAPVTDEQAGRMVSPQTRADLADRITATAVADAPARRPRRRRTLLFGGLPLAVATAGAAVTALALSGTSGGSGTPAPLDSSRAQPAALSFSTEGRYLVVRVKDPLADPARYAREFAARGMDIKLRLVPASPTMVGTVVSDDMPASVKAIAAKGKCYSGGGACPVGMRIPVDFHGTGAIVFGRAARPGERYSSTASVFAPGEALHCANIRGLTVDQAMPVLRRFGVNVGQWHYTEKRAGTDYGLTTADRGRIPGTWYVTTADPWAPGQVMLWVQPDAPGPQDGESAAYHRHLSEGCPKR</sequence>
<keyword evidence="2" id="KW-0472">Membrane</keyword>
<evidence type="ECO:0000313" key="3">
    <source>
        <dbReference type="EMBL" id="MFC4907653.1"/>
    </source>
</evidence>
<feature type="transmembrane region" description="Helical" evidence="2">
    <location>
        <begin position="53"/>
        <end position="74"/>
    </location>
</feature>
<reference evidence="4" key="1">
    <citation type="journal article" date="2019" name="Int. J. Syst. Evol. Microbiol.">
        <title>The Global Catalogue of Microorganisms (GCM) 10K type strain sequencing project: providing services to taxonomists for standard genome sequencing and annotation.</title>
        <authorList>
            <consortium name="The Broad Institute Genomics Platform"/>
            <consortium name="The Broad Institute Genome Sequencing Center for Infectious Disease"/>
            <person name="Wu L."/>
            <person name="Ma J."/>
        </authorList>
    </citation>
    <scope>NUCLEOTIDE SEQUENCE [LARGE SCALE GENOMIC DNA]</scope>
    <source>
        <strain evidence="4">KLKA75</strain>
    </source>
</reference>
<dbReference type="Proteomes" id="UP001595872">
    <property type="component" value="Unassembled WGS sequence"/>
</dbReference>
<evidence type="ECO:0000256" key="2">
    <source>
        <dbReference type="SAM" id="Phobius"/>
    </source>
</evidence>